<evidence type="ECO:0000256" key="4">
    <source>
        <dbReference type="ARBA" id="ARBA00023125"/>
    </source>
</evidence>
<keyword evidence="3" id="KW-0731">Sigma factor</keyword>
<gene>
    <name evidence="8" type="ORF">AGRA3207_005008</name>
</gene>
<dbReference type="PANTHER" id="PTHR43133">
    <property type="entry name" value="RNA POLYMERASE ECF-TYPE SIGMA FACTO"/>
    <property type="match status" value="1"/>
</dbReference>
<dbReference type="InterPro" id="IPR013249">
    <property type="entry name" value="RNA_pol_sigma70_r4_t2"/>
</dbReference>
<evidence type="ECO:0000259" key="6">
    <source>
        <dbReference type="Pfam" id="PF04542"/>
    </source>
</evidence>
<sequence>MSRRGSAIECAAQGPAEWFDDLFGRYFPRVYAYAVTRVGTAQAEEVASETFAIAWRRRDVVPDVPLAWLIGVARNVIREQYRDALRQDLIAAELTAWAASTPVSGDVAELVADRDVLLRGLAALPEQDREVLMLLGWHGLSPREAADVLGCSRPALTMRVHRARRRLERRIGGAAHTARRESGGTDE</sequence>
<dbReference type="SUPFAM" id="SSF88659">
    <property type="entry name" value="Sigma3 and sigma4 domains of RNA polymerase sigma factors"/>
    <property type="match status" value="1"/>
</dbReference>
<dbReference type="InterPro" id="IPR014284">
    <property type="entry name" value="RNA_pol_sigma-70_dom"/>
</dbReference>
<dbReference type="Pfam" id="PF04542">
    <property type="entry name" value="Sigma70_r2"/>
    <property type="match status" value="1"/>
</dbReference>
<dbReference type="RefSeq" id="WP_231329475.1">
    <property type="nucleotide sequence ID" value="NZ_CP059572.1"/>
</dbReference>
<organism evidence="8 9">
    <name type="scientific">Actinomadura graeca</name>
    <dbReference type="NCBI Taxonomy" id="2750812"/>
    <lineage>
        <taxon>Bacteria</taxon>
        <taxon>Bacillati</taxon>
        <taxon>Actinomycetota</taxon>
        <taxon>Actinomycetes</taxon>
        <taxon>Streptosporangiales</taxon>
        <taxon>Thermomonosporaceae</taxon>
        <taxon>Actinomadura</taxon>
    </lineage>
</organism>
<dbReference type="InterPro" id="IPR039425">
    <property type="entry name" value="RNA_pol_sigma-70-like"/>
</dbReference>
<proteinExistence type="inferred from homology"/>
<evidence type="ECO:0000259" key="7">
    <source>
        <dbReference type="Pfam" id="PF08281"/>
    </source>
</evidence>
<dbReference type="NCBIfam" id="TIGR02937">
    <property type="entry name" value="sigma70-ECF"/>
    <property type="match status" value="1"/>
</dbReference>
<reference evidence="8" key="1">
    <citation type="submission" date="2020-07" db="EMBL/GenBank/DDBJ databases">
        <authorList>
            <person name="Tarantini F.S."/>
            <person name="Hong K.W."/>
            <person name="Chan K.G."/>
        </authorList>
    </citation>
    <scope>NUCLEOTIDE SEQUENCE</scope>
    <source>
        <strain evidence="8">32-07</strain>
    </source>
</reference>
<dbReference type="EMBL" id="CP059572">
    <property type="protein sequence ID" value="QXJ23803.1"/>
    <property type="molecule type" value="Genomic_DNA"/>
</dbReference>
<evidence type="ECO:0000256" key="1">
    <source>
        <dbReference type="ARBA" id="ARBA00010641"/>
    </source>
</evidence>
<comment type="similarity">
    <text evidence="1">Belongs to the sigma-70 factor family. ECF subfamily.</text>
</comment>
<evidence type="ECO:0000313" key="8">
    <source>
        <dbReference type="EMBL" id="QXJ23803.1"/>
    </source>
</evidence>
<evidence type="ECO:0000313" key="9">
    <source>
        <dbReference type="Proteomes" id="UP001049518"/>
    </source>
</evidence>
<feature type="domain" description="RNA polymerase sigma-70 region 2" evidence="6">
    <location>
        <begin position="22"/>
        <end position="84"/>
    </location>
</feature>
<feature type="domain" description="RNA polymerase sigma factor 70 region 4 type 2" evidence="7">
    <location>
        <begin position="116"/>
        <end position="167"/>
    </location>
</feature>
<evidence type="ECO:0000256" key="5">
    <source>
        <dbReference type="ARBA" id="ARBA00023163"/>
    </source>
</evidence>
<dbReference type="InterPro" id="IPR013324">
    <property type="entry name" value="RNA_pol_sigma_r3/r4-like"/>
</dbReference>
<dbReference type="SUPFAM" id="SSF88946">
    <property type="entry name" value="Sigma2 domain of RNA polymerase sigma factors"/>
    <property type="match status" value="1"/>
</dbReference>
<keyword evidence="5" id="KW-0804">Transcription</keyword>
<dbReference type="InterPro" id="IPR007627">
    <property type="entry name" value="RNA_pol_sigma70_r2"/>
</dbReference>
<keyword evidence="4" id="KW-0238">DNA-binding</keyword>
<dbReference type="Proteomes" id="UP001049518">
    <property type="component" value="Chromosome"/>
</dbReference>
<accession>A0ABX8QYR4</accession>
<dbReference type="PANTHER" id="PTHR43133:SF8">
    <property type="entry name" value="RNA POLYMERASE SIGMA FACTOR HI_1459-RELATED"/>
    <property type="match status" value="1"/>
</dbReference>
<dbReference type="InterPro" id="IPR036388">
    <property type="entry name" value="WH-like_DNA-bd_sf"/>
</dbReference>
<name>A0ABX8QYR4_9ACTN</name>
<dbReference type="Gene3D" id="1.10.10.10">
    <property type="entry name" value="Winged helix-like DNA-binding domain superfamily/Winged helix DNA-binding domain"/>
    <property type="match status" value="1"/>
</dbReference>
<dbReference type="InterPro" id="IPR013325">
    <property type="entry name" value="RNA_pol_sigma_r2"/>
</dbReference>
<keyword evidence="9" id="KW-1185">Reference proteome</keyword>
<evidence type="ECO:0000256" key="2">
    <source>
        <dbReference type="ARBA" id="ARBA00023015"/>
    </source>
</evidence>
<dbReference type="Pfam" id="PF08281">
    <property type="entry name" value="Sigma70_r4_2"/>
    <property type="match status" value="1"/>
</dbReference>
<dbReference type="Gene3D" id="1.10.1740.10">
    <property type="match status" value="1"/>
</dbReference>
<keyword evidence="2" id="KW-0805">Transcription regulation</keyword>
<protein>
    <submittedName>
        <fullName evidence="8">Sigma-70 family RNA polymerase sigma factor</fullName>
    </submittedName>
</protein>
<evidence type="ECO:0000256" key="3">
    <source>
        <dbReference type="ARBA" id="ARBA00023082"/>
    </source>
</evidence>